<dbReference type="RefSeq" id="WP_376807198.1">
    <property type="nucleotide sequence ID" value="NZ_JBHTAC010000015.1"/>
</dbReference>
<keyword evidence="3" id="KW-1185">Reference proteome</keyword>
<dbReference type="Proteomes" id="UP001596392">
    <property type="component" value="Unassembled WGS sequence"/>
</dbReference>
<dbReference type="InterPro" id="IPR016181">
    <property type="entry name" value="Acyl_CoA_acyltransferase"/>
</dbReference>
<comment type="caution">
    <text evidence="2">The sequence shown here is derived from an EMBL/GenBank/DDBJ whole genome shotgun (WGS) entry which is preliminary data.</text>
</comment>
<sequence>MTEDMFSTERLRVRHFTPDDLDDFAALCADPAVMRYVGDGDTLDRAGVAYWIEVCQGKYADRGYGTSAVFERASGDFVGYCGVVRAPGNDFDELIYVFHQRFWGCGYATEAGRAMLDHVFAISSLDEIAATIHPDNHASIKIAGKLGMVEQPSRVVEDDGPSTFFAITREQHAAR</sequence>
<protein>
    <submittedName>
        <fullName evidence="2">GNAT family N-acetyltransferase</fullName>
    </submittedName>
</protein>
<proteinExistence type="predicted"/>
<dbReference type="EMBL" id="JBHTAC010000015">
    <property type="protein sequence ID" value="MFC7244133.1"/>
    <property type="molecule type" value="Genomic_DNA"/>
</dbReference>
<organism evidence="2 3">
    <name type="scientific">Catellatospora aurea</name>
    <dbReference type="NCBI Taxonomy" id="1337874"/>
    <lineage>
        <taxon>Bacteria</taxon>
        <taxon>Bacillati</taxon>
        <taxon>Actinomycetota</taxon>
        <taxon>Actinomycetes</taxon>
        <taxon>Micromonosporales</taxon>
        <taxon>Micromonosporaceae</taxon>
        <taxon>Catellatospora</taxon>
    </lineage>
</organism>
<dbReference type="SUPFAM" id="SSF55729">
    <property type="entry name" value="Acyl-CoA N-acyltransferases (Nat)"/>
    <property type="match status" value="1"/>
</dbReference>
<feature type="domain" description="N-acetyltransferase" evidence="1">
    <location>
        <begin position="11"/>
        <end position="170"/>
    </location>
</feature>
<name>A0ABW2GYH4_9ACTN</name>
<reference evidence="3" key="1">
    <citation type="journal article" date="2019" name="Int. J. Syst. Evol. Microbiol.">
        <title>The Global Catalogue of Microorganisms (GCM) 10K type strain sequencing project: providing services to taxonomists for standard genome sequencing and annotation.</title>
        <authorList>
            <consortium name="The Broad Institute Genomics Platform"/>
            <consortium name="The Broad Institute Genome Sequencing Center for Infectious Disease"/>
            <person name="Wu L."/>
            <person name="Ma J."/>
        </authorList>
    </citation>
    <scope>NUCLEOTIDE SEQUENCE [LARGE SCALE GENOMIC DNA]</scope>
    <source>
        <strain evidence="3">CGMCC 1.9106</strain>
    </source>
</reference>
<dbReference type="PANTHER" id="PTHR43792">
    <property type="entry name" value="GNAT FAMILY, PUTATIVE (AFU_ORTHOLOGUE AFUA_3G00765)-RELATED-RELATED"/>
    <property type="match status" value="1"/>
</dbReference>
<accession>A0ABW2GYH4</accession>
<dbReference type="PANTHER" id="PTHR43792:SF1">
    <property type="entry name" value="N-ACETYLTRANSFERASE DOMAIN-CONTAINING PROTEIN"/>
    <property type="match status" value="1"/>
</dbReference>
<gene>
    <name evidence="2" type="ORF">ACFQO7_16800</name>
</gene>
<evidence type="ECO:0000313" key="3">
    <source>
        <dbReference type="Proteomes" id="UP001596392"/>
    </source>
</evidence>
<dbReference type="InterPro" id="IPR051531">
    <property type="entry name" value="N-acetyltransferase"/>
</dbReference>
<evidence type="ECO:0000313" key="2">
    <source>
        <dbReference type="EMBL" id="MFC7244133.1"/>
    </source>
</evidence>
<dbReference type="InterPro" id="IPR000182">
    <property type="entry name" value="GNAT_dom"/>
</dbReference>
<evidence type="ECO:0000259" key="1">
    <source>
        <dbReference type="PROSITE" id="PS51186"/>
    </source>
</evidence>
<dbReference type="PROSITE" id="PS51186">
    <property type="entry name" value="GNAT"/>
    <property type="match status" value="1"/>
</dbReference>
<dbReference type="Pfam" id="PF13302">
    <property type="entry name" value="Acetyltransf_3"/>
    <property type="match status" value="1"/>
</dbReference>
<dbReference type="Gene3D" id="3.40.630.30">
    <property type="match status" value="1"/>
</dbReference>